<feature type="compositionally biased region" description="Polar residues" evidence="13">
    <location>
        <begin position="890"/>
        <end position="899"/>
    </location>
</feature>
<feature type="region of interest" description="Disordered" evidence="13">
    <location>
        <begin position="664"/>
        <end position="1008"/>
    </location>
</feature>
<evidence type="ECO:0000256" key="9">
    <source>
        <dbReference type="ARBA" id="ARBA00023212"/>
    </source>
</evidence>
<dbReference type="GO" id="GO:0005814">
    <property type="term" value="C:centriole"/>
    <property type="evidence" value="ECO:0007669"/>
    <property type="project" value="UniProtKB-SubCell"/>
</dbReference>
<dbReference type="EMBL" id="GDRN01110308">
    <property type="protein sequence ID" value="JAI56936.1"/>
    <property type="molecule type" value="Transcribed_RNA"/>
</dbReference>
<dbReference type="InterPro" id="IPR058883">
    <property type="entry name" value="DZIP1_dom"/>
</dbReference>
<keyword evidence="8 12" id="KW-0175">Coiled coil</keyword>
<evidence type="ECO:0000256" key="1">
    <source>
        <dbReference type="ARBA" id="ARBA00004114"/>
    </source>
</evidence>
<keyword evidence="5" id="KW-0479">Metal-binding</keyword>
<feature type="compositionally biased region" description="Polar residues" evidence="13">
    <location>
        <begin position="799"/>
        <end position="809"/>
    </location>
</feature>
<keyword evidence="4" id="KW-0963">Cytoplasm</keyword>
<dbReference type="Gene3D" id="3.30.160.60">
    <property type="entry name" value="Classic Zinc Finger"/>
    <property type="match status" value="1"/>
</dbReference>
<dbReference type="Pfam" id="PF13815">
    <property type="entry name" value="Dzip-like_N"/>
    <property type="match status" value="1"/>
</dbReference>
<sequence length="1008" mass="112006">MSPSGGATNPSGVEFPSQRRERIDWHKLASIDFRDLTSGCPIEILQENLTQVAFCDAEAEFDLGTVAGQRNLLKMFRLSQLTVQYLFMSQDFMETQLKETQEEAQQISEKYQQVKTKLLQQVEEAKKMKATNKNMRETVKQINSFAIANGIFQAVKCPQCPKTFRSSDFLQSHLWRKHPNQAASLTLPQAAPNVIPSPISPAHVTLVPSSATNHTIQGPMQGPSAGVEVKTQEAATSAPLPPSQASKVNDVDSYRLNEIERKCDTMGDNLLRLFRELEEQKRILEADHSKKQEEVKKAWEEKKNMEEYYKAQLDKLSRQISKLQSTSVAHVSPQPANEEIRELVRRQEEEVRRLQEQIESHAAENRVEEIRGLEDVDGLSEELQELRSQLRQQEKQHKKSLKEMQESLQKSYEKALNAEKDKLRDMMKDMALGETPVAVIPHKPPPSPKTKPQKPPTPNLATRPSAIPRMESLPSASPPQESTREGRGTAQPQHRPTAPRPHHMDAEDTESESESRSETDTSYWNQNELKVKPLQITSVGVDRDKADRTGKTDTSSHNKESSSESSMESVEEGESQTESEASSESLHLEALLKDNPKLWGQMKDATSDVLASRLASLGVDPSSKGIKTDTLTACLSQLRKDRRNLERKHENFHDLRKRLENEVRMKVDDKIDDADTDDTPDEQPSRSASTAKRSGVLTRMVRNMQSKVKERSRALSSSVSKTGTSVRSGVRDIFQAGGRNSDSVQAIPGSHGKAEDVTGQGSSEEESSVESEGDSSSARIEVHHETLKSVKRNLFPGPSTASGSSTRPSHSLGYFDNKTYGEEDEGSSTGWESDPEYENMKEEPPKRSDSLRLSLDSADLHSTPQDIWQPVKEPQPIKVKRPTGEKVSDLTRTIEQQLSGRRKSKLAGAVDITKSFEVSSGSAVGRPGTSGSPMSATRRASTPHDSTLSQHDLQSASESSNTIGTSMWGSNEVIAKGSGKVKQARPSTSKVTVHSWDSDEDLDISDLE</sequence>
<name>A0A0N7Z9T4_SCYOL</name>
<feature type="compositionally biased region" description="Pro residues" evidence="13">
    <location>
        <begin position="442"/>
        <end position="458"/>
    </location>
</feature>
<comment type="similarity">
    <text evidence="3">Belongs to the DZIP C2H2-type zinc-finger protein family.</text>
</comment>
<dbReference type="PANTHER" id="PTHR21502">
    <property type="entry name" value="ZINC FINGER PROTEIN DZIP1"/>
    <property type="match status" value="1"/>
</dbReference>
<proteinExistence type="inferred from homology"/>
<organism evidence="15">
    <name type="scientific">Scylla olivacea</name>
    <name type="common">Orange mud crab</name>
    <name type="synonym">Cancer olivacea</name>
    <dbReference type="NCBI Taxonomy" id="85551"/>
    <lineage>
        <taxon>Eukaryota</taxon>
        <taxon>Metazoa</taxon>
        <taxon>Ecdysozoa</taxon>
        <taxon>Arthropoda</taxon>
        <taxon>Crustacea</taxon>
        <taxon>Multicrustacea</taxon>
        <taxon>Malacostraca</taxon>
        <taxon>Eumalacostraca</taxon>
        <taxon>Eucarida</taxon>
        <taxon>Decapoda</taxon>
        <taxon>Pleocyemata</taxon>
        <taxon>Brachyura</taxon>
        <taxon>Eubrachyura</taxon>
        <taxon>Portunoidea</taxon>
        <taxon>Portunidae</taxon>
        <taxon>Portuninae</taxon>
        <taxon>Scylla</taxon>
    </lineage>
</organism>
<dbReference type="InterPro" id="IPR032714">
    <property type="entry name" value="DZIP1_N"/>
</dbReference>
<comment type="subcellular location">
    <subcellularLocation>
        <location evidence="2">Cytoplasm</location>
        <location evidence="2">Cytoskeleton</location>
        <location evidence="2">Cilium basal body</location>
    </subcellularLocation>
    <subcellularLocation>
        <location evidence="1">Cytoplasm</location>
        <location evidence="1">Cytoskeleton</location>
        <location evidence="1">Microtubule organizing center</location>
        <location evidence="1">Centrosome</location>
        <location evidence="1">Centriole</location>
    </subcellularLocation>
</comment>
<evidence type="ECO:0000256" key="13">
    <source>
        <dbReference type="SAM" id="MobiDB-lite"/>
    </source>
</evidence>
<keyword evidence="6 11" id="KW-0863">Zinc-finger</keyword>
<feature type="compositionally biased region" description="Acidic residues" evidence="13">
    <location>
        <begin position="763"/>
        <end position="773"/>
    </location>
</feature>
<feature type="compositionally biased region" description="Polar residues" evidence="13">
    <location>
        <begin position="929"/>
        <end position="969"/>
    </location>
</feature>
<evidence type="ECO:0000256" key="2">
    <source>
        <dbReference type="ARBA" id="ARBA00004120"/>
    </source>
</evidence>
<evidence type="ECO:0000256" key="4">
    <source>
        <dbReference type="ARBA" id="ARBA00022490"/>
    </source>
</evidence>
<evidence type="ECO:0000256" key="5">
    <source>
        <dbReference type="ARBA" id="ARBA00022723"/>
    </source>
</evidence>
<feature type="compositionally biased region" description="Acidic residues" evidence="13">
    <location>
        <begin position="998"/>
        <end position="1008"/>
    </location>
</feature>
<evidence type="ECO:0000256" key="7">
    <source>
        <dbReference type="ARBA" id="ARBA00022833"/>
    </source>
</evidence>
<reference evidence="15" key="1">
    <citation type="submission" date="2015-09" db="EMBL/GenBank/DDBJ databases">
        <title>Scylla olivacea transcriptome.</title>
        <authorList>
            <person name="Ikhwanuddin M."/>
        </authorList>
    </citation>
    <scope>NUCLEOTIDE SEQUENCE</scope>
</reference>
<dbReference type="PANTHER" id="PTHR21502:SF3">
    <property type="entry name" value="CILIUM ASSEMBLY PROTEIN DZIP1L"/>
    <property type="match status" value="1"/>
</dbReference>
<dbReference type="PROSITE" id="PS50157">
    <property type="entry name" value="ZINC_FINGER_C2H2_2"/>
    <property type="match status" value="1"/>
</dbReference>
<evidence type="ECO:0000313" key="15">
    <source>
        <dbReference type="EMBL" id="JAI56936.1"/>
    </source>
</evidence>
<feature type="region of interest" description="Disordered" evidence="13">
    <location>
        <begin position="387"/>
        <end position="410"/>
    </location>
</feature>
<feature type="compositionally biased region" description="Basic and acidic residues" evidence="13">
    <location>
        <begin position="541"/>
        <end position="562"/>
    </location>
</feature>
<evidence type="ECO:0000256" key="3">
    <source>
        <dbReference type="ARBA" id="ARBA00009131"/>
    </source>
</evidence>
<evidence type="ECO:0000256" key="12">
    <source>
        <dbReference type="SAM" id="Coils"/>
    </source>
</evidence>
<keyword evidence="9" id="KW-0206">Cytoskeleton</keyword>
<accession>A0A0N7Z9T4</accession>
<feature type="region of interest" description="Disordered" evidence="13">
    <location>
        <begin position="430"/>
        <end position="589"/>
    </location>
</feature>
<dbReference type="GO" id="GO:0036064">
    <property type="term" value="C:ciliary basal body"/>
    <property type="evidence" value="ECO:0007669"/>
    <property type="project" value="TreeGrafter"/>
</dbReference>
<feature type="coiled-coil region" evidence="12">
    <location>
        <begin position="635"/>
        <end position="662"/>
    </location>
</feature>
<feature type="domain" description="C2H2-type" evidence="14">
    <location>
        <begin position="155"/>
        <end position="183"/>
    </location>
</feature>
<dbReference type="PROSITE" id="PS00028">
    <property type="entry name" value="ZINC_FINGER_C2H2_1"/>
    <property type="match status" value="1"/>
</dbReference>
<dbReference type="GO" id="GO:0005737">
    <property type="term" value="C:cytoplasm"/>
    <property type="evidence" value="ECO:0007669"/>
    <property type="project" value="TreeGrafter"/>
</dbReference>
<dbReference type="InterPro" id="IPR013087">
    <property type="entry name" value="Znf_C2H2_type"/>
</dbReference>
<evidence type="ECO:0000256" key="8">
    <source>
        <dbReference type="ARBA" id="ARBA00023054"/>
    </source>
</evidence>
<dbReference type="Pfam" id="PF25977">
    <property type="entry name" value="DZIP1"/>
    <property type="match status" value="1"/>
</dbReference>
<keyword evidence="10" id="KW-0966">Cell projection</keyword>
<dbReference type="InterPro" id="IPR051241">
    <property type="entry name" value="DZIP_RILPL"/>
</dbReference>
<dbReference type="GO" id="GO:0060271">
    <property type="term" value="P:cilium assembly"/>
    <property type="evidence" value="ECO:0007669"/>
    <property type="project" value="TreeGrafter"/>
</dbReference>
<keyword evidence="7" id="KW-0862">Zinc</keyword>
<evidence type="ECO:0000259" key="14">
    <source>
        <dbReference type="PROSITE" id="PS50157"/>
    </source>
</evidence>
<feature type="compositionally biased region" description="Basic and acidic residues" evidence="13">
    <location>
        <begin position="401"/>
        <end position="410"/>
    </location>
</feature>
<feature type="compositionally biased region" description="Polar residues" evidence="13">
    <location>
        <begin position="714"/>
        <end position="727"/>
    </location>
</feature>
<feature type="coiled-coil region" evidence="12">
    <location>
        <begin position="90"/>
        <end position="128"/>
    </location>
</feature>
<evidence type="ECO:0000256" key="10">
    <source>
        <dbReference type="ARBA" id="ARBA00023273"/>
    </source>
</evidence>
<feature type="compositionally biased region" description="Basic and acidic residues" evidence="13">
    <location>
        <begin position="838"/>
        <end position="850"/>
    </location>
</feature>
<evidence type="ECO:0000256" key="6">
    <source>
        <dbReference type="ARBA" id="ARBA00022771"/>
    </source>
</evidence>
<feature type="compositionally biased region" description="Acidic residues" evidence="13">
    <location>
        <begin position="670"/>
        <end position="681"/>
    </location>
</feature>
<protein>
    <recommendedName>
        <fullName evidence="14">C2H2-type domain-containing protein</fullName>
    </recommendedName>
</protein>
<evidence type="ECO:0000256" key="11">
    <source>
        <dbReference type="PROSITE-ProRule" id="PRU00042"/>
    </source>
</evidence>
<dbReference type="GO" id="GO:0008270">
    <property type="term" value="F:zinc ion binding"/>
    <property type="evidence" value="ECO:0007669"/>
    <property type="project" value="UniProtKB-KW"/>
</dbReference>
<dbReference type="AlphaFoldDB" id="A0A0N7Z9T4"/>